<comment type="caution">
    <text evidence="1">The sequence shown here is derived from an EMBL/GenBank/DDBJ whole genome shotgun (WGS) entry which is preliminary data.</text>
</comment>
<name>A0A9Q3C0V1_9BASI</name>
<organism evidence="1 2">
    <name type="scientific">Austropuccinia psidii MF-1</name>
    <dbReference type="NCBI Taxonomy" id="1389203"/>
    <lineage>
        <taxon>Eukaryota</taxon>
        <taxon>Fungi</taxon>
        <taxon>Dikarya</taxon>
        <taxon>Basidiomycota</taxon>
        <taxon>Pucciniomycotina</taxon>
        <taxon>Pucciniomycetes</taxon>
        <taxon>Pucciniales</taxon>
        <taxon>Sphaerophragmiaceae</taxon>
        <taxon>Austropuccinia</taxon>
    </lineage>
</organism>
<dbReference type="EMBL" id="AVOT02003676">
    <property type="protein sequence ID" value="MBW0474246.1"/>
    <property type="molecule type" value="Genomic_DNA"/>
</dbReference>
<evidence type="ECO:0000313" key="1">
    <source>
        <dbReference type="EMBL" id="MBW0474246.1"/>
    </source>
</evidence>
<protein>
    <submittedName>
        <fullName evidence="1">Uncharacterized protein</fullName>
    </submittedName>
</protein>
<sequence>MGYSVREQYDDDQEPREDLLVEYQEESQLEIQHIKLEAGVPQDTANKNLCKHTQDAQTSLVTPTKEMAYIHGAATKMTVLLKILNIH</sequence>
<accession>A0A9Q3C0V1</accession>
<reference evidence="1" key="1">
    <citation type="submission" date="2021-03" db="EMBL/GenBank/DDBJ databases">
        <title>Draft genome sequence of rust myrtle Austropuccinia psidii MF-1, a brazilian biotype.</title>
        <authorList>
            <person name="Quecine M.C."/>
            <person name="Pachon D.M.R."/>
            <person name="Bonatelli M.L."/>
            <person name="Correr F.H."/>
            <person name="Franceschini L.M."/>
            <person name="Leite T.F."/>
            <person name="Margarido G.R.A."/>
            <person name="Almeida C.A."/>
            <person name="Ferrarezi J.A."/>
            <person name="Labate C.A."/>
        </authorList>
    </citation>
    <scope>NUCLEOTIDE SEQUENCE</scope>
    <source>
        <strain evidence="1">MF-1</strain>
    </source>
</reference>
<keyword evidence="2" id="KW-1185">Reference proteome</keyword>
<gene>
    <name evidence="1" type="ORF">O181_013961</name>
</gene>
<dbReference type="Proteomes" id="UP000765509">
    <property type="component" value="Unassembled WGS sequence"/>
</dbReference>
<evidence type="ECO:0000313" key="2">
    <source>
        <dbReference type="Proteomes" id="UP000765509"/>
    </source>
</evidence>
<dbReference type="AlphaFoldDB" id="A0A9Q3C0V1"/>
<proteinExistence type="predicted"/>